<feature type="transmembrane region" description="Helical" evidence="5">
    <location>
        <begin position="630"/>
        <end position="652"/>
    </location>
</feature>
<feature type="transmembrane region" description="Helical" evidence="5">
    <location>
        <begin position="545"/>
        <end position="569"/>
    </location>
</feature>
<evidence type="ECO:0000256" key="4">
    <source>
        <dbReference type="ARBA" id="ARBA00023136"/>
    </source>
</evidence>
<dbReference type="PATRIC" id="fig|37916.4.peg.7004"/>
<feature type="transmembrane region" description="Helical" evidence="5">
    <location>
        <begin position="23"/>
        <end position="44"/>
    </location>
</feature>
<evidence type="ECO:0000256" key="2">
    <source>
        <dbReference type="ARBA" id="ARBA00022692"/>
    </source>
</evidence>
<evidence type="ECO:0000259" key="6">
    <source>
        <dbReference type="Pfam" id="PF12698"/>
    </source>
</evidence>
<keyword evidence="4 5" id="KW-0472">Membrane</keyword>
<dbReference type="NCBIfam" id="TIGR03057">
    <property type="entry name" value="xxxLxxG_by_4"/>
    <property type="match status" value="3"/>
</dbReference>
<dbReference type="STRING" id="37916.MCHLDSM_06988"/>
<reference evidence="7 8" key="1">
    <citation type="journal article" date="2015" name="Genome Biol. Evol.">
        <title>Characterization of Three Mycobacterium spp. with Potential Use in Bioremediation by Genome Sequencing and Comparative Genomics.</title>
        <authorList>
            <person name="Das S."/>
            <person name="Pettersson B.M."/>
            <person name="Behra P.R."/>
            <person name="Ramesh M."/>
            <person name="Dasgupta S."/>
            <person name="Bhattacharya A."/>
            <person name="Kirsebom L.A."/>
        </authorList>
    </citation>
    <scope>NUCLEOTIDE SEQUENCE [LARGE SCALE GENOMIC DNA]</scope>
    <source>
        <strain evidence="7 8">DSM 43826</strain>
    </source>
</reference>
<dbReference type="InterPro" id="IPR023908">
    <property type="entry name" value="xxxLxxG_rpt"/>
</dbReference>
<keyword evidence="2 5" id="KW-0812">Transmembrane</keyword>
<dbReference type="AlphaFoldDB" id="A0A0J6VA12"/>
<evidence type="ECO:0000256" key="1">
    <source>
        <dbReference type="ARBA" id="ARBA00004141"/>
    </source>
</evidence>
<dbReference type="PANTHER" id="PTHR43077:SF5">
    <property type="entry name" value="PHAGE INFECTION PROTEIN"/>
    <property type="match status" value="1"/>
</dbReference>
<keyword evidence="3 5" id="KW-1133">Transmembrane helix</keyword>
<evidence type="ECO:0000256" key="3">
    <source>
        <dbReference type="ARBA" id="ARBA00022989"/>
    </source>
</evidence>
<dbReference type="Gene3D" id="3.40.1710.10">
    <property type="entry name" value="abc type-2 transporter like domain"/>
    <property type="match status" value="1"/>
</dbReference>
<dbReference type="Proteomes" id="UP000036513">
    <property type="component" value="Unassembled WGS sequence"/>
</dbReference>
<feature type="transmembrane region" description="Helical" evidence="5">
    <location>
        <begin position="473"/>
        <end position="493"/>
    </location>
</feature>
<dbReference type="InterPro" id="IPR013525">
    <property type="entry name" value="ABC2_TM"/>
</dbReference>
<evidence type="ECO:0000313" key="7">
    <source>
        <dbReference type="EMBL" id="KMO67735.1"/>
    </source>
</evidence>
<evidence type="ECO:0000313" key="8">
    <source>
        <dbReference type="Proteomes" id="UP000036513"/>
    </source>
</evidence>
<comment type="caution">
    <text evidence="7">The sequence shown here is derived from an EMBL/GenBank/DDBJ whole genome shotgun (WGS) entry which is preliminary data.</text>
</comment>
<dbReference type="NCBIfam" id="TIGR03062">
    <property type="entry name" value="pip_yhgE_Cterm"/>
    <property type="match status" value="1"/>
</dbReference>
<dbReference type="Pfam" id="PF12698">
    <property type="entry name" value="ABC2_membrane_3"/>
    <property type="match status" value="2"/>
</dbReference>
<sequence length="669" mass="69923">MVLAGMSLGTDLKRYSRGLMPRIALVTIILMPLLYGAMYLWAFWNPFAEVNKVPVALVNEDRGAQAQGQPVRAGDEVARALIDSGQLDLTEVSAAEATDGVAGGRYYFSITLPEDFSERVSSPAGPDPQQAQIRFTFNDANNYLGTVIGQNASREILNQVNATIAERGIGTVVNGLGDAGRGLDQAADGAQQLAGGIVTADDGARKLAGGADTLESGLRSAQSGSAQLAAGTRRLAGAVDTATGPLLEFLDRVGGLGLNPDEVAGAAQHLSGAVRSTTDRIAALNVNSAQAAAIVDQTVGFLQNNPDPAVRDAGNALAGAQRLLRAQGIDPATDDGLIRLRDSASRLETELGDPNSKLRTFLTRSLNGGLRADVASLRDGVDQLDSGAHRLDAGLVQLAAGGEQLSSGAHQLADGTGKLAAGGQELATKLREGATQIPSWNPQQRTAVARTLAAPTGLDLRNTHPAATFGTGFAPFFMPLALFIGALIVWMLLTPLQSRPIVNGLGALRVVLASYWPGLLIVTCQVVVMYAVVHFGVGLHAEYPVATVAFLVLVAGAFLALIQAFNALFGVAVGRVVTLAFLMLQLVSAGGIYPVETTAKPFQILHPFDPMTYAVNGLRQLTVGGVDARLWTAIAVLSAVLAASLAASSWAARRNRQYTMEQLHPPIEV</sequence>
<name>A0A0J6VA12_9MYCO</name>
<feature type="transmembrane region" description="Helical" evidence="5">
    <location>
        <begin position="576"/>
        <end position="595"/>
    </location>
</feature>
<dbReference type="GO" id="GO:0140359">
    <property type="term" value="F:ABC-type transporter activity"/>
    <property type="evidence" value="ECO:0007669"/>
    <property type="project" value="InterPro"/>
</dbReference>
<comment type="subcellular location">
    <subcellularLocation>
        <location evidence="1">Membrane</location>
        <topology evidence="1">Multi-pass membrane protein</topology>
    </subcellularLocation>
</comment>
<keyword evidence="8" id="KW-1185">Reference proteome</keyword>
<dbReference type="GO" id="GO:0016020">
    <property type="term" value="C:membrane"/>
    <property type="evidence" value="ECO:0007669"/>
    <property type="project" value="UniProtKB-SubCell"/>
</dbReference>
<evidence type="ECO:0000256" key="5">
    <source>
        <dbReference type="SAM" id="Phobius"/>
    </source>
</evidence>
<proteinExistence type="predicted"/>
<accession>A0A0J6VA12</accession>
<feature type="domain" description="ABC-2 type transporter transmembrane" evidence="6">
    <location>
        <begin position="462"/>
        <end position="649"/>
    </location>
</feature>
<dbReference type="InterPro" id="IPR017500">
    <property type="entry name" value="Phage_infect_YhgE_N"/>
</dbReference>
<dbReference type="NCBIfam" id="TIGR03061">
    <property type="entry name" value="pip_yhgE_Nterm"/>
    <property type="match status" value="1"/>
</dbReference>
<feature type="domain" description="ABC-2 type transporter transmembrane" evidence="6">
    <location>
        <begin position="25"/>
        <end position="163"/>
    </location>
</feature>
<dbReference type="InterPro" id="IPR017501">
    <property type="entry name" value="Phage_infect_YhgE_C"/>
</dbReference>
<organism evidence="7 8">
    <name type="scientific">Mycolicibacterium chlorophenolicum</name>
    <dbReference type="NCBI Taxonomy" id="37916"/>
    <lineage>
        <taxon>Bacteria</taxon>
        <taxon>Bacillati</taxon>
        <taxon>Actinomycetota</taxon>
        <taxon>Actinomycetes</taxon>
        <taxon>Mycobacteriales</taxon>
        <taxon>Mycobacteriaceae</taxon>
        <taxon>Mycolicibacterium</taxon>
    </lineage>
</organism>
<dbReference type="EMBL" id="JYNL01000069">
    <property type="protein sequence ID" value="KMO67735.1"/>
    <property type="molecule type" value="Genomic_DNA"/>
</dbReference>
<dbReference type="PANTHER" id="PTHR43077">
    <property type="entry name" value="TRANSPORT PERMEASE YVFS-RELATED"/>
    <property type="match status" value="1"/>
</dbReference>
<feature type="transmembrane region" description="Helical" evidence="5">
    <location>
        <begin position="514"/>
        <end position="533"/>
    </location>
</feature>
<dbReference type="InterPro" id="IPR051328">
    <property type="entry name" value="T7SS_ABC-Transporter"/>
</dbReference>
<gene>
    <name evidence="7" type="ORF">MCHLDSM_06988</name>
</gene>
<protein>
    <submittedName>
        <fullName evidence="7">ABC-2 family transporter protein</fullName>
    </submittedName>
</protein>